<gene>
    <name evidence="2" type="ORF">CBM15_10180</name>
</gene>
<protein>
    <submittedName>
        <fullName evidence="2">Uncharacterized protein</fullName>
    </submittedName>
</protein>
<feature type="transmembrane region" description="Helical" evidence="1">
    <location>
        <begin position="51"/>
        <end position="69"/>
    </location>
</feature>
<proteinExistence type="predicted"/>
<sequence>MFYIKILINALFIAAQIHVSTKYQYKRSFLVALSYTIYVIIILPYVTFEYIYLYLSLMLWLFSSASFFMRDRLFG</sequence>
<comment type="caution">
    <text evidence="2">The sequence shown here is derived from an EMBL/GenBank/DDBJ whole genome shotgun (WGS) entry which is preliminary data.</text>
</comment>
<evidence type="ECO:0000313" key="2">
    <source>
        <dbReference type="EMBL" id="OUZ38844.1"/>
    </source>
</evidence>
<feature type="transmembrane region" description="Helical" evidence="1">
    <location>
        <begin position="28"/>
        <end position="45"/>
    </location>
</feature>
<name>A0ABX3ZH15_9BACL</name>
<dbReference type="EMBL" id="NHNT01000006">
    <property type="protein sequence ID" value="OUZ38844.1"/>
    <property type="molecule type" value="Genomic_DNA"/>
</dbReference>
<accession>A0ABX3ZH15</accession>
<evidence type="ECO:0000313" key="3">
    <source>
        <dbReference type="Proteomes" id="UP000196594"/>
    </source>
</evidence>
<keyword evidence="1" id="KW-0472">Membrane</keyword>
<keyword evidence="1" id="KW-0812">Transmembrane</keyword>
<keyword evidence="3" id="KW-1185">Reference proteome</keyword>
<evidence type="ECO:0000256" key="1">
    <source>
        <dbReference type="SAM" id="Phobius"/>
    </source>
</evidence>
<reference evidence="2 3" key="1">
    <citation type="journal article" date="2017" name="Int. J. Syst. Evol. Microbiol.">
        <title>Solibacillus kalamii sp. nov., isolated from a high-efficiency particulate arrestance filter system used in the International Space Station.</title>
        <authorList>
            <person name="Checinska Sielaff A."/>
            <person name="Kumar R.M."/>
            <person name="Pal D."/>
            <person name="Mayilraj S."/>
            <person name="Venkateswaran K."/>
        </authorList>
    </citation>
    <scope>NUCLEOTIDE SEQUENCE [LARGE SCALE GENOMIC DNA]</scope>
    <source>
        <strain evidence="2 3">ISSFR-015</strain>
    </source>
</reference>
<organism evidence="2 3">
    <name type="scientific">Solibacillus kalamii</name>
    <dbReference type="NCBI Taxonomy" id="1748298"/>
    <lineage>
        <taxon>Bacteria</taxon>
        <taxon>Bacillati</taxon>
        <taxon>Bacillota</taxon>
        <taxon>Bacilli</taxon>
        <taxon>Bacillales</taxon>
        <taxon>Caryophanaceae</taxon>
        <taxon>Solibacillus</taxon>
    </lineage>
</organism>
<dbReference type="Proteomes" id="UP000196594">
    <property type="component" value="Unassembled WGS sequence"/>
</dbReference>
<keyword evidence="1" id="KW-1133">Transmembrane helix</keyword>